<reference evidence="2 3" key="1">
    <citation type="submission" date="2023-05" db="EMBL/GenBank/DDBJ databases">
        <title>B98-5 Cell Line De Novo Hybrid Assembly: An Optical Mapping Approach.</title>
        <authorList>
            <person name="Kananen K."/>
            <person name="Auerbach J.A."/>
            <person name="Kautto E."/>
            <person name="Blachly J.S."/>
        </authorList>
    </citation>
    <scope>NUCLEOTIDE SEQUENCE [LARGE SCALE GENOMIC DNA]</scope>
    <source>
        <strain evidence="2">B95-8</strain>
        <tissue evidence="2">Cell line</tissue>
    </source>
</reference>
<dbReference type="Proteomes" id="UP001266305">
    <property type="component" value="Unassembled WGS sequence"/>
</dbReference>
<keyword evidence="3" id="KW-1185">Reference proteome</keyword>
<evidence type="ECO:0000313" key="3">
    <source>
        <dbReference type="Proteomes" id="UP001266305"/>
    </source>
</evidence>
<comment type="caution">
    <text evidence="2">The sequence shown here is derived from an EMBL/GenBank/DDBJ whole genome shotgun (WGS) entry which is preliminary data.</text>
</comment>
<feature type="region of interest" description="Disordered" evidence="1">
    <location>
        <begin position="36"/>
        <end position="80"/>
    </location>
</feature>
<proteinExistence type="predicted"/>
<organism evidence="2 3">
    <name type="scientific">Saguinus oedipus</name>
    <name type="common">Cotton-top tamarin</name>
    <name type="synonym">Oedipomidas oedipus</name>
    <dbReference type="NCBI Taxonomy" id="9490"/>
    <lineage>
        <taxon>Eukaryota</taxon>
        <taxon>Metazoa</taxon>
        <taxon>Chordata</taxon>
        <taxon>Craniata</taxon>
        <taxon>Vertebrata</taxon>
        <taxon>Euteleostomi</taxon>
        <taxon>Mammalia</taxon>
        <taxon>Eutheria</taxon>
        <taxon>Euarchontoglires</taxon>
        <taxon>Primates</taxon>
        <taxon>Haplorrhini</taxon>
        <taxon>Platyrrhini</taxon>
        <taxon>Cebidae</taxon>
        <taxon>Callitrichinae</taxon>
        <taxon>Saguinus</taxon>
    </lineage>
</organism>
<dbReference type="EMBL" id="JASSZA010000011">
    <property type="protein sequence ID" value="KAK2097832.1"/>
    <property type="molecule type" value="Genomic_DNA"/>
</dbReference>
<feature type="compositionally biased region" description="Pro residues" evidence="1">
    <location>
        <begin position="55"/>
        <end position="69"/>
    </location>
</feature>
<evidence type="ECO:0000256" key="1">
    <source>
        <dbReference type="SAM" id="MobiDB-lite"/>
    </source>
</evidence>
<gene>
    <name evidence="2" type="ORF">P7K49_023283</name>
</gene>
<accession>A0ABQ9UL70</accession>
<sequence>MHRPLLGLGHAGPQFLPNVFFGPDFLLQNKIRPRADLPQMLSEPPTPTVQVSTPHPDPSGPCRPNPTPTPARSCEGPTCGEAEEAGRAWSAASEPGVPGLGYKATPARPAPVSPTFSDDLCPFPATDPLAGTYI</sequence>
<evidence type="ECO:0000313" key="2">
    <source>
        <dbReference type="EMBL" id="KAK2097832.1"/>
    </source>
</evidence>
<protein>
    <submittedName>
        <fullName evidence="2">Uncharacterized protein</fullName>
    </submittedName>
</protein>
<name>A0ABQ9UL70_SAGOE</name>